<feature type="transmembrane region" description="Helical" evidence="2">
    <location>
        <begin position="426"/>
        <end position="445"/>
    </location>
</feature>
<feature type="transmembrane region" description="Helical" evidence="2">
    <location>
        <begin position="235"/>
        <end position="253"/>
    </location>
</feature>
<evidence type="ECO:0000256" key="1">
    <source>
        <dbReference type="SAM" id="MobiDB-lite"/>
    </source>
</evidence>
<keyword evidence="2" id="KW-0812">Transmembrane</keyword>
<evidence type="ECO:0000313" key="4">
    <source>
        <dbReference type="Proteomes" id="UP000231644"/>
    </source>
</evidence>
<dbReference type="InterPro" id="IPR051533">
    <property type="entry name" value="WaaL-like"/>
</dbReference>
<dbReference type="EMBL" id="FOLX01000008">
    <property type="protein sequence ID" value="SFD27616.1"/>
    <property type="molecule type" value="Genomic_DNA"/>
</dbReference>
<dbReference type="OrthoDB" id="7595044at2"/>
<keyword evidence="2" id="KW-1133">Transmembrane helix</keyword>
<keyword evidence="4" id="KW-1185">Reference proteome</keyword>
<proteinExistence type="predicted"/>
<feature type="transmembrane region" description="Helical" evidence="2">
    <location>
        <begin position="179"/>
        <end position="197"/>
    </location>
</feature>
<organism evidence="3 4">
    <name type="scientific">Pseudooceanicola nitratireducens</name>
    <dbReference type="NCBI Taxonomy" id="517719"/>
    <lineage>
        <taxon>Bacteria</taxon>
        <taxon>Pseudomonadati</taxon>
        <taxon>Pseudomonadota</taxon>
        <taxon>Alphaproteobacteria</taxon>
        <taxon>Rhodobacterales</taxon>
        <taxon>Paracoccaceae</taxon>
        <taxon>Pseudooceanicola</taxon>
    </lineage>
</organism>
<name>A0A1I1QZR6_9RHOB</name>
<feature type="compositionally biased region" description="Basic and acidic residues" evidence="1">
    <location>
        <begin position="475"/>
        <end position="490"/>
    </location>
</feature>
<feature type="transmembrane region" description="Helical" evidence="2">
    <location>
        <begin position="29"/>
        <end position="47"/>
    </location>
</feature>
<dbReference type="PANTHER" id="PTHR37422">
    <property type="entry name" value="TEICHURONIC ACID BIOSYNTHESIS PROTEIN TUAE"/>
    <property type="match status" value="1"/>
</dbReference>
<keyword evidence="2" id="KW-0472">Membrane</keyword>
<feature type="transmembrane region" description="Helical" evidence="2">
    <location>
        <begin position="265"/>
        <end position="298"/>
    </location>
</feature>
<dbReference type="PANTHER" id="PTHR37422:SF13">
    <property type="entry name" value="LIPOPOLYSACCHARIDE BIOSYNTHESIS PROTEIN PA4999-RELATED"/>
    <property type="match status" value="1"/>
</dbReference>
<protein>
    <recommendedName>
        <fullName evidence="5">O-Antigen ligase</fullName>
    </recommendedName>
</protein>
<evidence type="ECO:0000256" key="2">
    <source>
        <dbReference type="SAM" id="Phobius"/>
    </source>
</evidence>
<feature type="transmembrane region" description="Helical" evidence="2">
    <location>
        <begin position="6"/>
        <end position="22"/>
    </location>
</feature>
<evidence type="ECO:0000313" key="3">
    <source>
        <dbReference type="EMBL" id="SFD27616.1"/>
    </source>
</evidence>
<feature type="transmembrane region" description="Helical" evidence="2">
    <location>
        <begin position="110"/>
        <end position="130"/>
    </location>
</feature>
<evidence type="ECO:0008006" key="5">
    <source>
        <dbReference type="Google" id="ProtNLM"/>
    </source>
</evidence>
<feature type="transmembrane region" description="Helical" evidence="2">
    <location>
        <begin position="304"/>
        <end position="320"/>
    </location>
</feature>
<accession>A0A1I1QZR6</accession>
<feature type="transmembrane region" description="Helical" evidence="2">
    <location>
        <begin position="400"/>
        <end position="420"/>
    </location>
</feature>
<dbReference type="AlphaFoldDB" id="A0A1I1QZR6"/>
<dbReference type="RefSeq" id="WP_093455060.1">
    <property type="nucleotide sequence ID" value="NZ_FNZG01000009.1"/>
</dbReference>
<gene>
    <name evidence="3" type="ORF">SAMN05421762_3854</name>
</gene>
<sequence>MSNLLSYIVLFSFPFLAVILFNRLGATKGIIWTILAGYLFLPVRPVIDLPVPGLPYIDKTFVPALCALILVGVAQRRELRLAAIARRRAGSEGQQSPDGAETPAERSRGWWLVNLLVFVAIAGPVVTTLTNAEPLFRGVRTQAGFQLYDAGRAVVTALVMLMPFFLARKYLSTVEAHRAIIWAFVVAVLVYMLLSLYEVRMAPTLNRKLYGFFAHDWRQHIRRGGYRPILFTEHGLRVAIFLAMGIIATAVSARLPEQAKRKTWLLLGLIPLFIVFWMTKSLGSFMIACVFVPIALFVPMRTQVLVSAVFALVILLYPMLRGAGWIPVDRIVSFAASVEEQRAESMQFRLENEDILLERAALKPLAGWGGQGRWLVFDERGEKESIPDGRWVITIGQYGWLGYLSEFGLLTLSILAIAWRRKTLEIGVATGGLVLILTANLIDLIPNSGLTPLTWLVAGALTGWYERQRAAKAVPERASKTRQPMMERKSLAATRTRRI</sequence>
<dbReference type="STRING" id="517719.SAMN05421762_3854"/>
<reference evidence="3 4" key="1">
    <citation type="submission" date="2016-10" db="EMBL/GenBank/DDBJ databases">
        <authorList>
            <person name="de Groot N.N."/>
        </authorList>
    </citation>
    <scope>NUCLEOTIDE SEQUENCE [LARGE SCALE GENOMIC DNA]</scope>
    <source>
        <strain evidence="3 4">DSM 29619</strain>
    </source>
</reference>
<feature type="transmembrane region" description="Helical" evidence="2">
    <location>
        <begin position="53"/>
        <end position="74"/>
    </location>
</feature>
<dbReference type="Proteomes" id="UP000231644">
    <property type="component" value="Unassembled WGS sequence"/>
</dbReference>
<feature type="transmembrane region" description="Helical" evidence="2">
    <location>
        <begin position="150"/>
        <end position="167"/>
    </location>
</feature>
<feature type="region of interest" description="Disordered" evidence="1">
    <location>
        <begin position="475"/>
        <end position="499"/>
    </location>
</feature>